<dbReference type="GO" id="GO:0000049">
    <property type="term" value="F:tRNA binding"/>
    <property type="evidence" value="ECO:0007669"/>
    <property type="project" value="TreeGrafter"/>
</dbReference>
<feature type="binding site" evidence="2">
    <location>
        <position position="270"/>
    </location>
    <ligand>
        <name>Zn(2+)</name>
        <dbReference type="ChEBI" id="CHEBI:29105"/>
        <label>2</label>
    </ligand>
</feature>
<dbReference type="GO" id="GO:0002144">
    <property type="term" value="C:cytosolic tRNA wobble base thiouridylase complex"/>
    <property type="evidence" value="ECO:0007669"/>
    <property type="project" value="TreeGrafter"/>
</dbReference>
<evidence type="ECO:0000313" key="6">
    <source>
        <dbReference type="Proteomes" id="UP000063234"/>
    </source>
</evidence>
<dbReference type="RefSeq" id="WP_068550522.1">
    <property type="nucleotide sequence ID" value="NZ_AP013035.1"/>
</dbReference>
<keyword evidence="1" id="KW-0808">Transferase</keyword>
<dbReference type="SUPFAM" id="SSF52402">
    <property type="entry name" value="Adenine nucleotide alpha hydrolases-like"/>
    <property type="match status" value="1"/>
</dbReference>
<feature type="binding site" evidence="3">
    <location>
        <position position="153"/>
    </location>
    <ligand>
        <name>ATP</name>
        <dbReference type="ChEBI" id="CHEBI:30616"/>
    </ligand>
</feature>
<keyword evidence="3" id="KW-0067">ATP-binding</keyword>
<reference evidence="6" key="1">
    <citation type="journal article" date="2018" name="Science">
        <title>A primordial and reversible TCA cycle in a facultatively chemolithoautotrophic thermophile.</title>
        <authorList>
            <person name="Nunoura T."/>
            <person name="Chikaraishi Y."/>
            <person name="Izaki R."/>
            <person name="Suwa T."/>
            <person name="Sato T."/>
            <person name="Harada T."/>
            <person name="Mori K."/>
            <person name="Kato Y."/>
            <person name="Miyazaki M."/>
            <person name="Shimamura S."/>
            <person name="Yanagawa K."/>
            <person name="Shuto A."/>
            <person name="Ohkouchi N."/>
            <person name="Fujita N."/>
            <person name="Takaki Y."/>
            <person name="Atomi H."/>
            <person name="Takai K."/>
        </authorList>
    </citation>
    <scope>NUCLEOTIDE SEQUENCE [LARGE SCALE GENOMIC DNA]</scope>
    <source>
        <strain evidence="6">DSM 17441 / JCM 13301 / NBRC 103674 / ABI70S6</strain>
    </source>
</reference>
<dbReference type="OrthoDB" id="9801054at2"/>
<feature type="binding site" evidence="2">
    <location>
        <position position="282"/>
    </location>
    <ligand>
        <name>Zn(2+)</name>
        <dbReference type="ChEBI" id="CHEBI:29105"/>
        <label>2</label>
    </ligand>
</feature>
<feature type="binding site" evidence="2">
    <location>
        <position position="22"/>
    </location>
    <ligand>
        <name>Zn(2+)</name>
        <dbReference type="ChEBI" id="CHEBI:29105"/>
        <label>1</label>
    </ligand>
</feature>
<evidence type="ECO:0000256" key="3">
    <source>
        <dbReference type="PIRSR" id="PIRSR004976-51"/>
    </source>
</evidence>
<dbReference type="Proteomes" id="UP000063234">
    <property type="component" value="Chromosome"/>
</dbReference>
<dbReference type="GO" id="GO:0046872">
    <property type="term" value="F:metal ion binding"/>
    <property type="evidence" value="ECO:0007669"/>
    <property type="project" value="UniProtKB-KW"/>
</dbReference>
<evidence type="ECO:0000313" key="5">
    <source>
        <dbReference type="EMBL" id="BAT72391.1"/>
    </source>
</evidence>
<evidence type="ECO:0000259" key="4">
    <source>
        <dbReference type="Pfam" id="PF01171"/>
    </source>
</evidence>
<dbReference type="PIRSF" id="PIRSF004976">
    <property type="entry name" value="ATPase_YdaO"/>
    <property type="match status" value="1"/>
</dbReference>
<dbReference type="Pfam" id="PF01171">
    <property type="entry name" value="ATP_bind_3"/>
    <property type="match status" value="1"/>
</dbReference>
<feature type="binding site" evidence="2">
    <location>
        <position position="273"/>
    </location>
    <ligand>
        <name>Zn(2+)</name>
        <dbReference type="ChEBI" id="CHEBI:29105"/>
        <label>2</label>
    </ligand>
</feature>
<gene>
    <name evidence="5" type="ORF">TST_1605</name>
</gene>
<dbReference type="GO" id="GO:0016740">
    <property type="term" value="F:transferase activity"/>
    <property type="evidence" value="ECO:0007669"/>
    <property type="project" value="UniProtKB-KW"/>
</dbReference>
<organism evidence="5 6">
    <name type="scientific">Thermosulfidibacter takaii (strain DSM 17441 / JCM 13301 / NBRC 103674 / ABI70S6)</name>
    <dbReference type="NCBI Taxonomy" id="1298851"/>
    <lineage>
        <taxon>Bacteria</taxon>
        <taxon>Pseudomonadati</taxon>
        <taxon>Thermosulfidibacterota</taxon>
        <taxon>Thermosulfidibacteria</taxon>
        <taxon>Thermosulfidibacterales</taxon>
        <taxon>Thermosulfidibacteraceae</taxon>
    </lineage>
</organism>
<keyword evidence="2" id="KW-0862">Zinc</keyword>
<evidence type="ECO:0000256" key="1">
    <source>
        <dbReference type="ARBA" id="ARBA00022679"/>
    </source>
</evidence>
<feature type="binding site" evidence="2">
    <location>
        <position position="6"/>
    </location>
    <ligand>
        <name>Zn(2+)</name>
        <dbReference type="ChEBI" id="CHEBI:29105"/>
        <label>1</label>
    </ligand>
</feature>
<feature type="binding site" evidence="2">
    <location>
        <position position="285"/>
    </location>
    <ligand>
        <name>Zn(2+)</name>
        <dbReference type="ChEBI" id="CHEBI:29105"/>
        <label>2</label>
    </ligand>
</feature>
<dbReference type="EMBL" id="AP013035">
    <property type="protein sequence ID" value="BAT72391.1"/>
    <property type="molecule type" value="Genomic_DNA"/>
</dbReference>
<feature type="binding site" evidence="3">
    <location>
        <position position="158"/>
    </location>
    <ligand>
        <name>ATP</name>
        <dbReference type="ChEBI" id="CHEBI:30616"/>
    </ligand>
</feature>
<protein>
    <recommendedName>
        <fullName evidence="4">tRNA(Ile)-lysidine/2-thiocytidine synthase N-terminal domain-containing protein</fullName>
    </recommendedName>
</protein>
<dbReference type="STRING" id="1298851.TST_1605"/>
<feature type="domain" description="tRNA(Ile)-lysidine/2-thiocytidine synthase N-terminal" evidence="4">
    <location>
        <begin position="50"/>
        <end position="168"/>
    </location>
</feature>
<keyword evidence="2" id="KW-0479">Metal-binding</keyword>
<keyword evidence="3" id="KW-0547">Nucleotide-binding</keyword>
<dbReference type="InterPro" id="IPR014729">
    <property type="entry name" value="Rossmann-like_a/b/a_fold"/>
</dbReference>
<dbReference type="GO" id="GO:0002143">
    <property type="term" value="P:tRNA wobble position uridine thiolation"/>
    <property type="evidence" value="ECO:0007669"/>
    <property type="project" value="TreeGrafter"/>
</dbReference>
<keyword evidence="6" id="KW-1185">Reference proteome</keyword>
<dbReference type="PANTHER" id="PTHR11807:SF27">
    <property type="entry name" value="TRNA-5-METHYLURIDINE(54) 2-SULFURTRANSFERASE"/>
    <property type="match status" value="1"/>
</dbReference>
<proteinExistence type="predicted"/>
<name>A0A0S3QVQ0_THET7</name>
<sequence>MKCERCHEAAEAFIPSKGRSFCRKHFVEYFEETVLDTIKQFSMFTHEDEVVVAVSGGKDSLALLYLLNKLGYRAWGYHIDLGIGEYSRISTEKVVAFSKQFGIEVVVETVVGELGYGIDELSKLVSRKPCSLCGMVKRYMMNRAAKGKIIATGHNLDDEAASLVSNILGWRVGYIGRQYPVLEARESLSKKVKPFVFVSELETSMYAFFEGIDYVVQECPLAHGATSIQYKKMLNMIEEKYPNTKLKFLEGFFRLKLTMNTEEELHLRPCNICSYLTTAGVCSFCRLKQRVIDPKFAHPL</sequence>
<dbReference type="InterPro" id="IPR035107">
    <property type="entry name" value="tRNA_thiolation_TtcA_Ctu1"/>
</dbReference>
<dbReference type="InterPro" id="IPR011063">
    <property type="entry name" value="TilS/TtcA_N"/>
</dbReference>
<feature type="binding site" evidence="3">
    <location>
        <position position="79"/>
    </location>
    <ligand>
        <name>ATP</name>
        <dbReference type="ChEBI" id="CHEBI:30616"/>
    </ligand>
</feature>
<feature type="binding site" evidence="2">
    <location>
        <position position="3"/>
    </location>
    <ligand>
        <name>Zn(2+)</name>
        <dbReference type="ChEBI" id="CHEBI:29105"/>
        <label>1</label>
    </ligand>
</feature>
<evidence type="ECO:0000256" key="2">
    <source>
        <dbReference type="PIRSR" id="PIRSR004976-50"/>
    </source>
</evidence>
<dbReference type="PANTHER" id="PTHR11807">
    <property type="entry name" value="ATPASES OF THE PP SUPERFAMILY-RELATED"/>
    <property type="match status" value="1"/>
</dbReference>
<feature type="binding site" evidence="3">
    <location>
        <position position="59"/>
    </location>
    <ligand>
        <name>ATP</name>
        <dbReference type="ChEBI" id="CHEBI:30616"/>
    </ligand>
</feature>
<dbReference type="AlphaFoldDB" id="A0A0S3QVQ0"/>
<feature type="binding site" evidence="2">
    <location>
        <position position="25"/>
    </location>
    <ligand>
        <name>Zn(2+)</name>
        <dbReference type="ChEBI" id="CHEBI:29105"/>
        <label>1</label>
    </ligand>
</feature>
<dbReference type="Gene3D" id="3.40.50.620">
    <property type="entry name" value="HUPs"/>
    <property type="match status" value="1"/>
</dbReference>
<feature type="binding site" evidence="3">
    <location>
        <begin position="53"/>
        <end position="55"/>
    </location>
    <ligand>
        <name>ATP</name>
        <dbReference type="ChEBI" id="CHEBI:30616"/>
    </ligand>
</feature>
<accession>A0A0S3QVQ0</accession>
<dbReference type="KEGG" id="ttk:TST_1605"/>
<dbReference type="GO" id="GO:0005524">
    <property type="term" value="F:ATP binding"/>
    <property type="evidence" value="ECO:0007669"/>
    <property type="project" value="UniProtKB-KW"/>
</dbReference>